<dbReference type="EMBL" id="WELI01000020">
    <property type="protein sequence ID" value="KAB7725722.1"/>
    <property type="molecule type" value="Genomic_DNA"/>
</dbReference>
<gene>
    <name evidence="2" type="ORF">F5984_25720</name>
</gene>
<feature type="transmembrane region" description="Helical" evidence="1">
    <location>
        <begin position="27"/>
        <end position="44"/>
    </location>
</feature>
<accession>A0A7J5TSK9</accession>
<organism evidence="2 3">
    <name type="scientific">Rudanella paleaurantiibacter</name>
    <dbReference type="NCBI Taxonomy" id="2614655"/>
    <lineage>
        <taxon>Bacteria</taxon>
        <taxon>Pseudomonadati</taxon>
        <taxon>Bacteroidota</taxon>
        <taxon>Cytophagia</taxon>
        <taxon>Cytophagales</taxon>
        <taxon>Cytophagaceae</taxon>
        <taxon>Rudanella</taxon>
    </lineage>
</organism>
<keyword evidence="1" id="KW-0472">Membrane</keyword>
<evidence type="ECO:0000313" key="2">
    <source>
        <dbReference type="EMBL" id="KAB7725722.1"/>
    </source>
</evidence>
<dbReference type="RefSeq" id="WP_152127169.1">
    <property type="nucleotide sequence ID" value="NZ_WELI01000020.1"/>
</dbReference>
<feature type="transmembrane region" description="Helical" evidence="1">
    <location>
        <begin position="50"/>
        <end position="67"/>
    </location>
</feature>
<keyword evidence="1" id="KW-0812">Transmembrane</keyword>
<name>A0A7J5TSK9_9BACT</name>
<dbReference type="Proteomes" id="UP000488299">
    <property type="component" value="Unassembled WGS sequence"/>
</dbReference>
<evidence type="ECO:0000256" key="1">
    <source>
        <dbReference type="SAM" id="Phobius"/>
    </source>
</evidence>
<proteinExistence type="predicted"/>
<evidence type="ECO:0000313" key="3">
    <source>
        <dbReference type="Proteomes" id="UP000488299"/>
    </source>
</evidence>
<reference evidence="2 3" key="1">
    <citation type="submission" date="2019-10" db="EMBL/GenBank/DDBJ databases">
        <title>Rudanella paleaurantiibacter sp. nov., isolated from sludge.</title>
        <authorList>
            <person name="Xu S.Q."/>
        </authorList>
    </citation>
    <scope>NUCLEOTIDE SEQUENCE [LARGE SCALE GENOMIC DNA]</scope>
    <source>
        <strain evidence="2 3">HX-22-17</strain>
    </source>
</reference>
<comment type="caution">
    <text evidence="2">The sequence shown here is derived from an EMBL/GenBank/DDBJ whole genome shotgun (WGS) entry which is preliminary data.</text>
</comment>
<sequence>MKTEEIYSKMTPDELVSAEKKLKSWKMPTALFIGVLTGIAIWSATHNGSSLTYMLVIAAILIGNVYSKRLKNIQAEISRRNTVQ</sequence>
<keyword evidence="1" id="KW-1133">Transmembrane helix</keyword>
<keyword evidence="3" id="KW-1185">Reference proteome</keyword>
<dbReference type="AlphaFoldDB" id="A0A7J5TSK9"/>
<protein>
    <submittedName>
        <fullName evidence="2">Uncharacterized protein</fullName>
    </submittedName>
</protein>